<dbReference type="InterPro" id="IPR004117">
    <property type="entry name" value="7tm6_olfct_rcpt"/>
</dbReference>
<dbReference type="PANTHER" id="PTHR21137">
    <property type="entry name" value="ODORANT RECEPTOR"/>
    <property type="match status" value="1"/>
</dbReference>
<evidence type="ECO:0000313" key="11">
    <source>
        <dbReference type="EMBL" id="CAG6678224.1"/>
    </source>
</evidence>
<organism evidence="11">
    <name type="scientific">Cacopsylla melanoneura</name>
    <dbReference type="NCBI Taxonomy" id="428564"/>
    <lineage>
        <taxon>Eukaryota</taxon>
        <taxon>Metazoa</taxon>
        <taxon>Ecdysozoa</taxon>
        <taxon>Arthropoda</taxon>
        <taxon>Hexapoda</taxon>
        <taxon>Insecta</taxon>
        <taxon>Pterygota</taxon>
        <taxon>Neoptera</taxon>
        <taxon>Paraneoptera</taxon>
        <taxon>Hemiptera</taxon>
        <taxon>Sternorrhyncha</taxon>
        <taxon>Psylloidea</taxon>
        <taxon>Psyllidae</taxon>
        <taxon>Psyllinae</taxon>
        <taxon>Cacopsylla</taxon>
    </lineage>
</organism>
<dbReference type="EMBL" id="HBUF01245307">
    <property type="protein sequence ID" value="CAG6678224.1"/>
    <property type="molecule type" value="Transcribed_RNA"/>
</dbReference>
<evidence type="ECO:0000256" key="1">
    <source>
        <dbReference type="ARBA" id="ARBA00004651"/>
    </source>
</evidence>
<evidence type="ECO:0000256" key="5">
    <source>
        <dbReference type="ARBA" id="ARBA00022725"/>
    </source>
</evidence>
<proteinExistence type="inferred from homology"/>
<dbReference type="Pfam" id="PF02949">
    <property type="entry name" value="7tm_6"/>
    <property type="match status" value="1"/>
</dbReference>
<feature type="transmembrane region" description="Helical" evidence="10">
    <location>
        <begin position="343"/>
        <end position="360"/>
    </location>
</feature>
<evidence type="ECO:0000256" key="6">
    <source>
        <dbReference type="ARBA" id="ARBA00022989"/>
    </source>
</evidence>
<comment type="subcellular location">
    <subcellularLocation>
        <location evidence="1 10">Cell membrane</location>
        <topology evidence="1 10">Multi-pass membrane protein</topology>
    </subcellularLocation>
</comment>
<keyword evidence="6 10" id="KW-1133">Transmembrane helix</keyword>
<evidence type="ECO:0000256" key="4">
    <source>
        <dbReference type="ARBA" id="ARBA00022692"/>
    </source>
</evidence>
<feature type="transmembrane region" description="Helical" evidence="10">
    <location>
        <begin position="89"/>
        <end position="109"/>
    </location>
</feature>
<sequence>MKSSTDNRKTRVFSTMTNQAIPLGTVPKSRLITTLKDPPQPISDVPTEINVINEYPCFYYNIKLYELGNLFSIEQKEGTQWSRIIIPKISWGFIVFMSLSFTINVAKLLWKNYTAEKQVVGTEIFQRSFEVLLGPLLIVEMMTFVHKLYPMIKQMRATFDTSEERILQQCIRHEKSMFFISIISANLVICLGYLPKIFLSLSYEEITSAKYYYNKAHPEKQLPLVFWLPFDDTVPPTYYFMVVVNIYALVLTIMLAFGLISNISTFSIHMRGQYQMLALKLKRAACWSDLKYIIQKHQKLEEFRRKLEAQVGSICLLKTFIYNLTITLLMYEFTAVKQVNQESIQVVFEWVVLLIMFYSFTTSSEYIDEGNDILCNALRSYKWYNINHNWYNENYNWYNTHILSKDGVKALQLFTMMCNKPKRLIYYGGTVDISNDLFLAVIKLSYTLFTILKHSIHTKQ</sequence>
<protein>
    <recommendedName>
        <fullName evidence="10">Odorant receptor</fullName>
    </recommendedName>
</protein>
<keyword evidence="5 10" id="KW-0552">Olfaction</keyword>
<keyword evidence="2" id="KW-1003">Cell membrane</keyword>
<evidence type="ECO:0000256" key="9">
    <source>
        <dbReference type="ARBA" id="ARBA00023224"/>
    </source>
</evidence>
<comment type="similarity">
    <text evidence="10">Belongs to the insect chemoreceptor superfamily. Heteromeric odorant receptor channel (TC 1.A.69) family.</text>
</comment>
<keyword evidence="4 10" id="KW-0812">Transmembrane</keyword>
<keyword evidence="7 10" id="KW-0472">Membrane</keyword>
<comment type="caution">
    <text evidence="10">Lacks conserved residue(s) required for the propagation of feature annotation.</text>
</comment>
<dbReference type="GO" id="GO:0005886">
    <property type="term" value="C:plasma membrane"/>
    <property type="evidence" value="ECO:0007669"/>
    <property type="project" value="UniProtKB-SubCell"/>
</dbReference>
<accession>A0A8D8T276</accession>
<evidence type="ECO:0000256" key="8">
    <source>
        <dbReference type="ARBA" id="ARBA00023170"/>
    </source>
</evidence>
<keyword evidence="3 10" id="KW-0716">Sensory transduction</keyword>
<name>A0A8D8T276_9HEMI</name>
<keyword evidence="8 10" id="KW-0675">Receptor</keyword>
<feature type="transmembrane region" description="Helical" evidence="10">
    <location>
        <begin position="238"/>
        <end position="260"/>
    </location>
</feature>
<dbReference type="PANTHER" id="PTHR21137:SF35">
    <property type="entry name" value="ODORANT RECEPTOR 19A-RELATED"/>
    <property type="match status" value="1"/>
</dbReference>
<dbReference type="GO" id="GO:0007165">
    <property type="term" value="P:signal transduction"/>
    <property type="evidence" value="ECO:0007669"/>
    <property type="project" value="UniProtKB-KW"/>
</dbReference>
<keyword evidence="9 10" id="KW-0807">Transducer</keyword>
<dbReference type="AlphaFoldDB" id="A0A8D8T276"/>
<evidence type="ECO:0000256" key="10">
    <source>
        <dbReference type="RuleBase" id="RU351113"/>
    </source>
</evidence>
<feature type="transmembrane region" description="Helical" evidence="10">
    <location>
        <begin position="129"/>
        <end position="149"/>
    </location>
</feature>
<feature type="transmembrane region" description="Helical" evidence="10">
    <location>
        <begin position="311"/>
        <end position="331"/>
    </location>
</feature>
<feature type="transmembrane region" description="Helical" evidence="10">
    <location>
        <begin position="177"/>
        <end position="194"/>
    </location>
</feature>
<dbReference type="GO" id="GO:0005549">
    <property type="term" value="F:odorant binding"/>
    <property type="evidence" value="ECO:0007669"/>
    <property type="project" value="InterPro"/>
</dbReference>
<evidence type="ECO:0000256" key="3">
    <source>
        <dbReference type="ARBA" id="ARBA00022606"/>
    </source>
</evidence>
<evidence type="ECO:0000256" key="2">
    <source>
        <dbReference type="ARBA" id="ARBA00022475"/>
    </source>
</evidence>
<dbReference type="GO" id="GO:0004984">
    <property type="term" value="F:olfactory receptor activity"/>
    <property type="evidence" value="ECO:0007669"/>
    <property type="project" value="InterPro"/>
</dbReference>
<reference evidence="11" key="1">
    <citation type="submission" date="2021-05" db="EMBL/GenBank/DDBJ databases">
        <authorList>
            <person name="Alioto T."/>
            <person name="Alioto T."/>
            <person name="Gomez Garrido J."/>
        </authorList>
    </citation>
    <scope>NUCLEOTIDE SEQUENCE</scope>
</reference>
<evidence type="ECO:0000256" key="7">
    <source>
        <dbReference type="ARBA" id="ARBA00023136"/>
    </source>
</evidence>